<evidence type="ECO:0000256" key="1">
    <source>
        <dbReference type="SAM" id="MobiDB-lite"/>
    </source>
</evidence>
<organism evidence="2 3">
    <name type="scientific">Populus alba x Populus x berolinensis</name>
    <dbReference type="NCBI Taxonomy" id="444605"/>
    <lineage>
        <taxon>Eukaryota</taxon>
        <taxon>Viridiplantae</taxon>
        <taxon>Streptophyta</taxon>
        <taxon>Embryophyta</taxon>
        <taxon>Tracheophyta</taxon>
        <taxon>Spermatophyta</taxon>
        <taxon>Magnoliopsida</taxon>
        <taxon>eudicotyledons</taxon>
        <taxon>Gunneridae</taxon>
        <taxon>Pentapetalae</taxon>
        <taxon>rosids</taxon>
        <taxon>fabids</taxon>
        <taxon>Malpighiales</taxon>
        <taxon>Salicaceae</taxon>
        <taxon>Saliceae</taxon>
        <taxon>Populus</taxon>
    </lineage>
</organism>
<dbReference type="Proteomes" id="UP001164929">
    <property type="component" value="Chromosome 14"/>
</dbReference>
<dbReference type="InterPro" id="IPR027417">
    <property type="entry name" value="P-loop_NTPase"/>
</dbReference>
<proteinExistence type="predicted"/>
<dbReference type="EMBL" id="JAQIZT010000014">
    <property type="protein sequence ID" value="KAJ6972744.1"/>
    <property type="molecule type" value="Genomic_DNA"/>
</dbReference>
<sequence length="104" mass="11323">MAVEETGRNLGDKSMDESRAHQKAPGGVVLSNFGISTWELVSACSSISFGIVPTMVCVNYGTQLSGGQKQRIAIAQEPFWKDPTAFYFWMKLTSALDAEESEKG</sequence>
<gene>
    <name evidence="2" type="ORF">NC653_033141</name>
</gene>
<accession>A0AAD6PYS1</accession>
<feature type="compositionally biased region" description="Basic and acidic residues" evidence="1">
    <location>
        <begin position="1"/>
        <end position="20"/>
    </location>
</feature>
<dbReference type="Gene3D" id="3.40.50.300">
    <property type="entry name" value="P-loop containing nucleotide triphosphate hydrolases"/>
    <property type="match status" value="1"/>
</dbReference>
<reference evidence="2" key="1">
    <citation type="journal article" date="2023" name="Mol. Ecol. Resour.">
        <title>Chromosome-level genome assembly of a triploid poplar Populus alba 'Berolinensis'.</title>
        <authorList>
            <person name="Chen S."/>
            <person name="Yu Y."/>
            <person name="Wang X."/>
            <person name="Wang S."/>
            <person name="Zhang T."/>
            <person name="Zhou Y."/>
            <person name="He R."/>
            <person name="Meng N."/>
            <person name="Wang Y."/>
            <person name="Liu W."/>
            <person name="Liu Z."/>
            <person name="Liu J."/>
            <person name="Guo Q."/>
            <person name="Huang H."/>
            <person name="Sederoff R.R."/>
            <person name="Wang G."/>
            <person name="Qu G."/>
            <person name="Chen S."/>
        </authorList>
    </citation>
    <scope>NUCLEOTIDE SEQUENCE</scope>
    <source>
        <strain evidence="2">SC-2020</strain>
    </source>
</reference>
<evidence type="ECO:0008006" key="4">
    <source>
        <dbReference type="Google" id="ProtNLM"/>
    </source>
</evidence>
<keyword evidence="3" id="KW-1185">Reference proteome</keyword>
<evidence type="ECO:0000313" key="3">
    <source>
        <dbReference type="Proteomes" id="UP001164929"/>
    </source>
</evidence>
<protein>
    <recommendedName>
        <fullName evidence="4">ABC transporter domain-containing protein</fullName>
    </recommendedName>
</protein>
<dbReference type="AlphaFoldDB" id="A0AAD6PYS1"/>
<name>A0AAD6PYS1_9ROSI</name>
<evidence type="ECO:0000313" key="2">
    <source>
        <dbReference type="EMBL" id="KAJ6972744.1"/>
    </source>
</evidence>
<feature type="region of interest" description="Disordered" evidence="1">
    <location>
        <begin position="1"/>
        <end position="23"/>
    </location>
</feature>
<comment type="caution">
    <text evidence="2">The sequence shown here is derived from an EMBL/GenBank/DDBJ whole genome shotgun (WGS) entry which is preliminary data.</text>
</comment>